<dbReference type="Pfam" id="PF14200">
    <property type="entry name" value="RicinB_lectin_2"/>
    <property type="match status" value="1"/>
</dbReference>
<dbReference type="SUPFAM" id="SSF50370">
    <property type="entry name" value="Ricin B-like lectins"/>
    <property type="match status" value="1"/>
</dbReference>
<protein>
    <recommendedName>
        <fullName evidence="2">Ricin B lectin domain-containing protein</fullName>
    </recommendedName>
</protein>
<evidence type="ECO:0000259" key="2">
    <source>
        <dbReference type="Pfam" id="PF14200"/>
    </source>
</evidence>
<evidence type="ECO:0000313" key="4">
    <source>
        <dbReference type="Proteomes" id="UP001362999"/>
    </source>
</evidence>
<accession>A0AAW0A3F5</accession>
<reference evidence="3 4" key="1">
    <citation type="journal article" date="2024" name="J Genomics">
        <title>Draft genome sequencing and assembly of Favolaschia claudopus CIRM-BRFM 2984 isolated from oak limbs.</title>
        <authorList>
            <person name="Navarro D."/>
            <person name="Drula E."/>
            <person name="Chaduli D."/>
            <person name="Cazenave R."/>
            <person name="Ahrendt S."/>
            <person name="Wang J."/>
            <person name="Lipzen A."/>
            <person name="Daum C."/>
            <person name="Barry K."/>
            <person name="Grigoriev I.V."/>
            <person name="Favel A."/>
            <person name="Rosso M.N."/>
            <person name="Martin F."/>
        </authorList>
    </citation>
    <scope>NUCLEOTIDE SEQUENCE [LARGE SCALE GENOMIC DNA]</scope>
    <source>
        <strain evidence="3 4">CIRM-BRFM 2984</strain>
    </source>
</reference>
<sequence length="175" mass="19012">MRKLIGKKADGSKVVAWAPHQITDGKAYGNQIWEIKPSKNGDRRYTIVNAKTGTYLEAIGGVDNETGQGIDGVQVTCSKAGEDTPSYQEWHFLEDPTGESAERYAIGNVATRLLLDVEGGSRANGTKIQIHCAVEDIGTITELFWLIEPAEYTRPGTQTTVDTMPADPEASQKDA</sequence>
<dbReference type="InterPro" id="IPR035992">
    <property type="entry name" value="Ricin_B-like_lectins"/>
</dbReference>
<gene>
    <name evidence="3" type="ORF">R3P38DRAFT_3219041</name>
</gene>
<dbReference type="EMBL" id="JAWWNJ010000089">
    <property type="protein sequence ID" value="KAK7000165.1"/>
    <property type="molecule type" value="Genomic_DNA"/>
</dbReference>
<proteinExistence type="predicted"/>
<organism evidence="3 4">
    <name type="scientific">Favolaschia claudopus</name>
    <dbReference type="NCBI Taxonomy" id="2862362"/>
    <lineage>
        <taxon>Eukaryota</taxon>
        <taxon>Fungi</taxon>
        <taxon>Dikarya</taxon>
        <taxon>Basidiomycota</taxon>
        <taxon>Agaricomycotina</taxon>
        <taxon>Agaricomycetes</taxon>
        <taxon>Agaricomycetidae</taxon>
        <taxon>Agaricales</taxon>
        <taxon>Marasmiineae</taxon>
        <taxon>Mycenaceae</taxon>
        <taxon>Favolaschia</taxon>
    </lineage>
</organism>
<dbReference type="PROSITE" id="PS50231">
    <property type="entry name" value="RICIN_B_LECTIN"/>
    <property type="match status" value="1"/>
</dbReference>
<dbReference type="InterPro" id="IPR000772">
    <property type="entry name" value="Ricin_B_lectin"/>
</dbReference>
<feature type="domain" description="Ricin B lectin" evidence="2">
    <location>
        <begin position="30"/>
        <end position="130"/>
    </location>
</feature>
<dbReference type="Proteomes" id="UP001362999">
    <property type="component" value="Unassembled WGS sequence"/>
</dbReference>
<dbReference type="AlphaFoldDB" id="A0AAW0A3F5"/>
<name>A0AAW0A3F5_9AGAR</name>
<keyword evidence="4" id="KW-1185">Reference proteome</keyword>
<evidence type="ECO:0000256" key="1">
    <source>
        <dbReference type="SAM" id="MobiDB-lite"/>
    </source>
</evidence>
<feature type="region of interest" description="Disordered" evidence="1">
    <location>
        <begin position="156"/>
        <end position="175"/>
    </location>
</feature>
<evidence type="ECO:0000313" key="3">
    <source>
        <dbReference type="EMBL" id="KAK7000165.1"/>
    </source>
</evidence>
<dbReference type="Gene3D" id="2.80.10.50">
    <property type="match status" value="1"/>
</dbReference>
<comment type="caution">
    <text evidence="3">The sequence shown here is derived from an EMBL/GenBank/DDBJ whole genome shotgun (WGS) entry which is preliminary data.</text>
</comment>